<organism evidence="2 5">
    <name type="scientific">Lachnotalea glycerini</name>
    <dbReference type="NCBI Taxonomy" id="1763509"/>
    <lineage>
        <taxon>Bacteria</taxon>
        <taxon>Bacillati</taxon>
        <taxon>Bacillota</taxon>
        <taxon>Clostridia</taxon>
        <taxon>Lachnospirales</taxon>
        <taxon>Lachnospiraceae</taxon>
        <taxon>Lachnotalea</taxon>
    </lineage>
</organism>
<keyword evidence="1" id="KW-1133">Transmembrane helix</keyword>
<sequence>MKKNDFKLIGILFLVAVICLIAIQLINKTGGKVIVTVDGKEYGTYKLTEDATIKIESEYGTNTLVIKDQKAKMEEANCPDKLCVHQKSIDKTGETIVCLPHKVVITVIDAKENELDVIAQ</sequence>
<dbReference type="CDD" id="cd09911">
    <property type="entry name" value="Lin0431_like"/>
    <property type="match status" value="1"/>
</dbReference>
<dbReference type="Gene3D" id="2.60.320.10">
    <property type="entry name" value="N-utilization substance G protein NusG, insert domain"/>
    <property type="match status" value="1"/>
</dbReference>
<dbReference type="EMBL" id="NOKA02000001">
    <property type="protein sequence ID" value="RDY33191.1"/>
    <property type="molecule type" value="Genomic_DNA"/>
</dbReference>
<dbReference type="AlphaFoldDB" id="A0A255IB78"/>
<keyword evidence="4" id="KW-1185">Reference proteome</keyword>
<evidence type="ECO:0000313" key="3">
    <source>
        <dbReference type="EMBL" id="RDY33191.1"/>
    </source>
</evidence>
<evidence type="ECO:0000313" key="5">
    <source>
        <dbReference type="Proteomes" id="UP000247523"/>
    </source>
</evidence>
<dbReference type="OrthoDB" id="47603at2"/>
<proteinExistence type="predicted"/>
<feature type="transmembrane region" description="Helical" evidence="1">
    <location>
        <begin position="6"/>
        <end position="26"/>
    </location>
</feature>
<evidence type="ECO:0000256" key="1">
    <source>
        <dbReference type="SAM" id="Phobius"/>
    </source>
</evidence>
<keyword evidence="1" id="KW-0812">Transmembrane</keyword>
<dbReference type="Proteomes" id="UP000247523">
    <property type="component" value="Unassembled WGS sequence"/>
</dbReference>
<reference evidence="3 4" key="1">
    <citation type="journal article" date="2017" name="Genome Announc.">
        <title>Draft Genome Sequence of a Sporulating and Motile Strain of Lachnotalea glycerini Isolated from Water in Quebec City, Canada.</title>
        <authorList>
            <person name="Maheux A.F."/>
            <person name="Boudreau D.K."/>
            <person name="Berube E."/>
            <person name="Boissinot M."/>
            <person name="Raymond F."/>
            <person name="Brodeur S."/>
            <person name="Corbeil J."/>
            <person name="Isabel S."/>
            <person name="Omar R.F."/>
            <person name="Bergeron M.G."/>
        </authorList>
    </citation>
    <scope>NUCLEOTIDE SEQUENCE [LARGE SCALE GENOMIC DNA]</scope>
    <source>
        <strain evidence="3 4">CCRI-19302</strain>
    </source>
</reference>
<reference evidence="2 5" key="2">
    <citation type="submission" date="2018-05" db="EMBL/GenBank/DDBJ databases">
        <title>Genomic Encyclopedia of Type Strains, Phase IV (KMG-IV): sequencing the most valuable type-strain genomes for metagenomic binning, comparative biology and taxonomic classification.</title>
        <authorList>
            <person name="Goeker M."/>
        </authorList>
    </citation>
    <scope>NUCLEOTIDE SEQUENCE [LARGE SCALE GENOMIC DNA]</scope>
    <source>
        <strain evidence="2 5">DSM 28816</strain>
    </source>
</reference>
<reference evidence="3" key="3">
    <citation type="submission" date="2018-07" db="EMBL/GenBank/DDBJ databases">
        <authorList>
            <person name="Quirk P.G."/>
            <person name="Krulwich T.A."/>
        </authorList>
    </citation>
    <scope>NUCLEOTIDE SEQUENCE</scope>
    <source>
        <strain evidence="3">CCRI-19302</strain>
    </source>
</reference>
<dbReference type="RefSeq" id="WP_094378158.1">
    <property type="nucleotide sequence ID" value="NZ_NOKA02000001.1"/>
</dbReference>
<comment type="caution">
    <text evidence="2">The sequence shown here is derived from an EMBL/GenBank/DDBJ whole genome shotgun (WGS) entry which is preliminary data.</text>
</comment>
<gene>
    <name evidence="2" type="ORF">C8E03_101373</name>
    <name evidence="3" type="ORF">CG710_001300</name>
</gene>
<evidence type="ECO:0000313" key="4">
    <source>
        <dbReference type="Proteomes" id="UP000216411"/>
    </source>
</evidence>
<name>A0A255IB78_9FIRM</name>
<protein>
    <submittedName>
        <fullName evidence="3">NusG domain II-containing protein</fullName>
    </submittedName>
</protein>
<evidence type="ECO:0000313" key="2">
    <source>
        <dbReference type="EMBL" id="PXV95743.1"/>
    </source>
</evidence>
<dbReference type="Pfam" id="PF07009">
    <property type="entry name" value="NusG_II"/>
    <property type="match status" value="1"/>
</dbReference>
<accession>A0A255IB78</accession>
<dbReference type="Proteomes" id="UP000216411">
    <property type="component" value="Unassembled WGS sequence"/>
</dbReference>
<dbReference type="InterPro" id="IPR038690">
    <property type="entry name" value="NusG_2_sf"/>
</dbReference>
<dbReference type="EMBL" id="QICS01000001">
    <property type="protein sequence ID" value="PXV95743.1"/>
    <property type="molecule type" value="Genomic_DNA"/>
</dbReference>
<keyword evidence="1" id="KW-0472">Membrane</keyword>